<sequence>MLNIKNKHDSRSLYELFNCTSPHCSGHGGGRTGNRLEREVLRCW</sequence>
<name>Q8CL10_YERPE</name>
<protein>
    <submittedName>
        <fullName evidence="1">Uncharacterized protein</fullName>
    </submittedName>
</protein>
<reference evidence="1 2" key="1">
    <citation type="journal article" date="2002" name="J. Bacteriol.">
        <title>Genome sequence of Yersinia pestis KIM.</title>
        <authorList>
            <person name="Deng W."/>
            <person name="Burland V."/>
            <person name="Plunkett G.III."/>
            <person name="Boutin A."/>
            <person name="Mayhew G.F."/>
            <person name="Liss P."/>
            <person name="Perna N.T."/>
            <person name="Rose D.J."/>
            <person name="Mau B."/>
            <person name="Zhou S."/>
            <person name="Schwartz D.C."/>
            <person name="Fetherston J.D."/>
            <person name="Lindler L.E."/>
            <person name="Brubaker R.R."/>
            <person name="Plana G.V."/>
            <person name="Straley S.C."/>
            <person name="McDonough K.A."/>
            <person name="Nilles M.L."/>
            <person name="Matson J.S."/>
            <person name="Blattner F.R."/>
            <person name="Perry R.D."/>
        </authorList>
    </citation>
    <scope>NUCLEOTIDE SEQUENCE [LARGE SCALE GENOMIC DNA]</scope>
    <source>
        <strain evidence="2">KIM10+ / Biovar Mediaevalis</strain>
    </source>
</reference>
<proteinExistence type="predicted"/>
<evidence type="ECO:0000313" key="1">
    <source>
        <dbReference type="EMBL" id="AAM86018.1"/>
    </source>
</evidence>
<dbReference type="KEGG" id="ypk:y2461"/>
<evidence type="ECO:0000313" key="2">
    <source>
        <dbReference type="Proteomes" id="UP000002490"/>
    </source>
</evidence>
<dbReference type="AlphaFoldDB" id="Q8CL10"/>
<dbReference type="HOGENOM" id="CLU_3224171_0_0_6"/>
<dbReference type="EMBL" id="AE009952">
    <property type="protein sequence ID" value="AAM86018.1"/>
    <property type="molecule type" value="Genomic_DNA"/>
</dbReference>
<dbReference type="Proteomes" id="UP000002490">
    <property type="component" value="Chromosome"/>
</dbReference>
<gene>
    <name evidence="1" type="ordered locus">y2461</name>
</gene>
<organism evidence="1 2">
    <name type="scientific">Yersinia pestis</name>
    <dbReference type="NCBI Taxonomy" id="632"/>
    <lineage>
        <taxon>Bacteria</taxon>
        <taxon>Pseudomonadati</taxon>
        <taxon>Pseudomonadota</taxon>
        <taxon>Gammaproteobacteria</taxon>
        <taxon>Enterobacterales</taxon>
        <taxon>Yersiniaceae</taxon>
        <taxon>Yersinia</taxon>
    </lineage>
</organism>
<accession>Q8CL10</accession>